<dbReference type="OrthoDB" id="8902190at2"/>
<evidence type="ECO:0000313" key="1">
    <source>
        <dbReference type="EMBL" id="KWV12096.1"/>
    </source>
</evidence>
<organism evidence="1 2">
    <name type="scientific">Xanthomonas campestris pv. translucens</name>
    <dbReference type="NCBI Taxonomy" id="343"/>
    <lineage>
        <taxon>Bacteria</taxon>
        <taxon>Pseudomonadati</taxon>
        <taxon>Pseudomonadota</taxon>
        <taxon>Gammaproteobacteria</taxon>
        <taxon>Lysobacterales</taxon>
        <taxon>Lysobacteraceae</taxon>
        <taxon>Xanthomonas</taxon>
        <taxon>Xanthomonas translucens group</taxon>
    </lineage>
</organism>
<name>A0A120EW00_XANCT</name>
<dbReference type="RefSeq" id="WP_060748510.1">
    <property type="nucleotide sequence ID" value="NZ_LNTA01000237.1"/>
</dbReference>
<dbReference type="AlphaFoldDB" id="A0A120EW00"/>
<reference evidence="1 2" key="1">
    <citation type="submission" date="2015-11" db="EMBL/GenBank/DDBJ databases">
        <title>Long Read and Single Molecule DNA Sequencing Simplifies Genome Assembly and TAL Effector Gene Analysis of Xanthomonas translucens.</title>
        <authorList>
            <person name="Peng Z."/>
            <person name="Hu Y."/>
            <person name="Xie J."/>
            <person name="Potnis N."/>
            <person name="Akhunova A."/>
            <person name="Jones J."/>
            <person name="Liu Z."/>
            <person name="White F."/>
            <person name="Liu S."/>
        </authorList>
    </citation>
    <scope>NUCLEOTIDE SEQUENCE [LARGE SCALE GENOMIC DNA]</scope>
    <source>
        <strain evidence="1 2">B1</strain>
    </source>
</reference>
<proteinExistence type="predicted"/>
<sequence length="71" mass="7777">MATLADGRILQADDADGMARQLWDAGIRADDVRMPDSREGDVAPAAGTRIRIFGLLRAWALCRAGQRIDHE</sequence>
<dbReference type="Proteomes" id="UP000055854">
    <property type="component" value="Unassembled WGS sequence"/>
</dbReference>
<accession>A0A120EW00</accession>
<gene>
    <name evidence="1" type="ORF">ATB53_01385</name>
</gene>
<protein>
    <submittedName>
        <fullName evidence="1">Uncharacterized protein</fullName>
    </submittedName>
</protein>
<evidence type="ECO:0000313" key="2">
    <source>
        <dbReference type="Proteomes" id="UP000055854"/>
    </source>
</evidence>
<comment type="caution">
    <text evidence="1">The sequence shown here is derived from an EMBL/GenBank/DDBJ whole genome shotgun (WGS) entry which is preliminary data.</text>
</comment>
<dbReference type="EMBL" id="LNTA01000237">
    <property type="protein sequence ID" value="KWV12096.1"/>
    <property type="molecule type" value="Genomic_DNA"/>
</dbReference>